<keyword evidence="2" id="KW-1133">Transmembrane helix</keyword>
<accession>Q3SBB2</accession>
<sequence length="1736" mass="189559">MIAHSYFSANKSRVKFMNKRSKIISLIIPIFLLIVLSQSLAQPVIVNDTYQINATSIYRGQCVKISGQWNETINYSQVLYNGTSSSIVNVSISGPYTNNWTNYTLCTNNSWLLGHHVAKLWVNDTAGNINDTLPYKNFTVWGLSNVSVVSPANNSGYKSGETIAIVCRVTDANTSSGIENYPVEIYDNSTDLGTFYTNSTGYVNTSELSTNLAEGTHVIKCSISDNSTLYYNTSQSSATSYILVDKTPPSIYYNANTDTNGTYGRNWIIVNVTATDAHLDQVLLYWNGSPQQFQNHSGNYYWSNITGLSDGTYTFYAWANDTVGNTNQTGTRQVTVDTKAPSVTLNSPANDTYTNQTTITFNCTADDNIKVANVTLYGNFSGSWTYNQTNSSGDTNTSYEFNVTLKNGTYLWNCKVCDDAGNCTFAANNWTVTVDTVPPTLAIIKPTSNYTNNAWVYVEISSNENLTNASLDWNGTEYDMTAINSTYWYYNVTTVTNGTYYFNVTGYDLAGNSNTTETKDIIVDTVPPTSSSYFKGSSGVVYQNDSWYNESSITVIITANDSLSGVKGIWYSPVQTNVNRGEAVCNVSSSFLNKFTPTTNYTIGLSGSSNALRWIAYMAEDNAGNNETIQCIIFKQDTYDPRASWAIGNSVNGSANTTFNITVHDPINPDGWVTGISGINTTTLLPSLTSNCSDLSISFITKTHIAYNITNLTYSVSTSHRPETCLLNLTNVTDVAGNKLDSSTSTYTLTILGSVIKNMTDGQGHINYTMVNAMPNLSAPYNLTIYVKTENNTQAGVNITTEGLCENTNNIAPMAYNSTLGEFYLNCLLNRTKLEQNYGDYGSMNMTVMTYVLSHPSTNDTKNFTIKFDLKRPKFVFSWINVTTGSGNEILANPLNFTDAADAYYSPSERAIYFAVNVTDNGEVSGVSVNLSSFDNFPEHGSCNGTISLLYNAIQKLWKGNCTLGPFNESDLENYSGNPIAQFNITFNAWDSYNNTVYQFYNLSNASQPCTVNGTDCHPAVTGVILQDIGTPNMTEISPCLKTGPLTTNFSNYTQVPDMSKVNLNLDIFGNLSCLFPNSSLSSNFTRIATISFAGLNLAEPATAQKLPKLANAINISMLKPNSFGKSVVYINTTMFKELNANASVTIYHLPFKSTPKIIPESSNDTASIVTWVGGYDKFLGTYGGNLTFKVNGWSGYDIEDNVRPIINITLSNSTDSILLKDNTTVNVTVNGTGTEPSNITAYLDGKILFSYNSTQIKQNCHNTTSSWETVYCEKNITGLSEGQHSIKVVAYDFGNPAPGNVNTSWNNFTVAITPPEIVMISPENGGTTAGVMISSKTGPAPGVEVYFKVLDKAYSKVLCNFTLYHNESTGLAVASNDTNRTELTNMVMSYPSGQTYDENYPQYYWNLTCWDNASKVDPSRVVKSETWMFYWDRTKPNETILTQNGTVFRSDKATIKLIPTDNLAKKLKCELYNSGKQVSNEVLIANNTTGQITTYSLSNGQYNIDVVCADNAGNIINKTVSVTISKPKQTSSGGGGGVPGPAPAPQNVINLNTQHTASFGIMSGYSARFTVGNSEHELELNEIVGNKAVITIHSNPITITLTEGQTKDVDLNGDGVNDIAVTLVKIYNGIRAEVSIKNLHIAPATNETNTTNNNTNQTSTNTTSSNNTVTPSNNQNSNTNQANTTNTSTGNKTKPSNNTNNKIWIAVGIIILAIIVIAAWLISKESGKPKKRAKK</sequence>
<reference evidence="4" key="1">
    <citation type="journal article" date="2006" name="FEMS Microbiol. Ecol.">
        <title>Uncultured Archaea in a hydrothermal microbial assemblage: phylogenetic diversity and characterization of a genome fragment from a euryarchaeote.</title>
        <authorList>
            <person name="Moussard H."/>
            <person name="Moreira D."/>
            <person name="Cambon-Bonavita M.A."/>
            <person name="Lopez-Garcia P."/>
            <person name="Jeanthon C."/>
        </authorList>
    </citation>
    <scope>NUCLEOTIDE SEQUENCE</scope>
</reference>
<dbReference type="InterPro" id="IPR007110">
    <property type="entry name" value="Ig-like_dom"/>
</dbReference>
<evidence type="ECO:0000259" key="3">
    <source>
        <dbReference type="PROSITE" id="PS50835"/>
    </source>
</evidence>
<name>Q3SBB2_9EURY</name>
<dbReference type="Gene3D" id="2.60.40.10">
    <property type="entry name" value="Immunoglobulins"/>
    <property type="match status" value="3"/>
</dbReference>
<evidence type="ECO:0000256" key="1">
    <source>
        <dbReference type="SAM" id="MobiDB-lite"/>
    </source>
</evidence>
<keyword evidence="2" id="KW-0472">Membrane</keyword>
<organism evidence="4">
    <name type="scientific">uncultured euryarchaeote Alv-FOS5</name>
    <dbReference type="NCBI Taxonomy" id="337891"/>
    <lineage>
        <taxon>Archaea</taxon>
        <taxon>Methanobacteriati</taxon>
        <taxon>Methanobacteriota</taxon>
        <taxon>environmental samples</taxon>
    </lineage>
</organism>
<feature type="region of interest" description="Disordered" evidence="1">
    <location>
        <begin position="1646"/>
        <end position="1699"/>
    </location>
</feature>
<evidence type="ECO:0000256" key="2">
    <source>
        <dbReference type="SAM" id="Phobius"/>
    </source>
</evidence>
<keyword evidence="2" id="KW-0812">Transmembrane</keyword>
<feature type="transmembrane region" description="Helical" evidence="2">
    <location>
        <begin position="1704"/>
        <end position="1723"/>
    </location>
</feature>
<dbReference type="PROSITE" id="PS50835">
    <property type="entry name" value="IG_LIKE"/>
    <property type="match status" value="1"/>
</dbReference>
<proteinExistence type="predicted"/>
<evidence type="ECO:0000313" key="4">
    <source>
        <dbReference type="EMBL" id="AAZ32098.1"/>
    </source>
</evidence>
<dbReference type="EMBL" id="DQ078753">
    <property type="protein sequence ID" value="AAZ32098.1"/>
    <property type="molecule type" value="Genomic_DNA"/>
</dbReference>
<feature type="domain" description="Ig-like" evidence="3">
    <location>
        <begin position="341"/>
        <end position="433"/>
    </location>
</feature>
<dbReference type="InterPro" id="IPR013783">
    <property type="entry name" value="Ig-like_fold"/>
</dbReference>
<dbReference type="Pfam" id="PF19077">
    <property type="entry name" value="Big_13"/>
    <property type="match status" value="1"/>
</dbReference>
<protein>
    <recommendedName>
        <fullName evidence="3">Ig-like domain-containing protein</fullName>
    </recommendedName>
</protein>
<dbReference type="InterPro" id="IPR044016">
    <property type="entry name" value="Big_13"/>
</dbReference>